<organism evidence="3 4">
    <name type="scientific">Croceicoccus esteveae</name>
    <dbReference type="NCBI Taxonomy" id="3075597"/>
    <lineage>
        <taxon>Bacteria</taxon>
        <taxon>Pseudomonadati</taxon>
        <taxon>Pseudomonadota</taxon>
        <taxon>Alphaproteobacteria</taxon>
        <taxon>Sphingomonadales</taxon>
        <taxon>Erythrobacteraceae</taxon>
        <taxon>Croceicoccus</taxon>
    </lineage>
</organism>
<keyword evidence="1" id="KW-1133">Transmembrane helix</keyword>
<feature type="domain" description="Mce/MlaD" evidence="2">
    <location>
        <begin position="39"/>
        <end position="111"/>
    </location>
</feature>
<dbReference type="EMBL" id="JAVRHS010000001">
    <property type="protein sequence ID" value="MDT0574640.1"/>
    <property type="molecule type" value="Genomic_DNA"/>
</dbReference>
<dbReference type="RefSeq" id="WP_311339214.1">
    <property type="nucleotide sequence ID" value="NZ_JAVRHS010000001.1"/>
</dbReference>
<evidence type="ECO:0000256" key="1">
    <source>
        <dbReference type="SAM" id="Phobius"/>
    </source>
</evidence>
<evidence type="ECO:0000313" key="3">
    <source>
        <dbReference type="EMBL" id="MDT0574640.1"/>
    </source>
</evidence>
<feature type="transmembrane region" description="Helical" evidence="1">
    <location>
        <begin position="6"/>
        <end position="29"/>
    </location>
</feature>
<dbReference type="InterPro" id="IPR003399">
    <property type="entry name" value="Mce/MlaD"/>
</dbReference>
<accession>A0ABU2ZDG5</accession>
<gene>
    <name evidence="3" type="ORF">RM533_00415</name>
</gene>
<dbReference type="Proteomes" id="UP001259803">
    <property type="component" value="Unassembled WGS sequence"/>
</dbReference>
<evidence type="ECO:0000259" key="2">
    <source>
        <dbReference type="Pfam" id="PF02470"/>
    </source>
</evidence>
<keyword evidence="1" id="KW-0812">Transmembrane</keyword>
<dbReference type="PANTHER" id="PTHR36698:SF2">
    <property type="entry name" value="MCE_MLAD DOMAIN-CONTAINING PROTEIN"/>
    <property type="match status" value="1"/>
</dbReference>
<keyword evidence="4" id="KW-1185">Reference proteome</keyword>
<keyword evidence="1" id="KW-0472">Membrane</keyword>
<evidence type="ECO:0000313" key="4">
    <source>
        <dbReference type="Proteomes" id="UP001259803"/>
    </source>
</evidence>
<dbReference type="PANTHER" id="PTHR36698">
    <property type="entry name" value="BLL5892 PROTEIN"/>
    <property type="match status" value="1"/>
</dbReference>
<name>A0ABU2ZDG5_9SPHN</name>
<proteinExistence type="predicted"/>
<protein>
    <submittedName>
        <fullName evidence="3">MlaD family protein</fullName>
    </submittedName>
</protein>
<reference evidence="3 4" key="1">
    <citation type="submission" date="2023-09" db="EMBL/GenBank/DDBJ databases">
        <authorList>
            <person name="Rey-Velasco X."/>
        </authorList>
    </citation>
    <scope>NUCLEOTIDE SEQUENCE [LARGE SCALE GENOMIC DNA]</scope>
    <source>
        <strain evidence="3 4">F390</strain>
    </source>
</reference>
<sequence length="314" mass="33580">METRANHLWVGVVTLLLLAALAAFVVWLARLNEGEIQKYDIFFKQSVSGLARGSEVAYSGVPVGQVTEIRLWDKDPEFVRVRIAVTDDVPVLQGTTATVQGSFTGVSTIQMEGAVRGAPPIVALGPEGVPVIPTKLGGLGELLSNAPLLLERLSTLTQRLTLVLSDENQQALTGILSNSERLSGNLADASPMLNDTMAQLQTTLQQANRTLAEFEQVAASTDQLINAEGNSLADEVRTTLGTAQEAMVELKATLGDVRPVARQVTQSTLPEAEAAIRDLRATTTSLRNITNTLQDEGATGLLSGQKVPVYEPRK</sequence>
<dbReference type="Pfam" id="PF02470">
    <property type="entry name" value="MlaD"/>
    <property type="match status" value="1"/>
</dbReference>
<comment type="caution">
    <text evidence="3">The sequence shown here is derived from an EMBL/GenBank/DDBJ whole genome shotgun (WGS) entry which is preliminary data.</text>
</comment>